<dbReference type="SUPFAM" id="SSF57959">
    <property type="entry name" value="Leucine zipper domain"/>
    <property type="match status" value="1"/>
</dbReference>
<feature type="region of interest" description="Disordered" evidence="7">
    <location>
        <begin position="357"/>
        <end position="385"/>
    </location>
</feature>
<comment type="subcellular location">
    <subcellularLocation>
        <location evidence="1">Nucleus</location>
    </subcellularLocation>
</comment>
<dbReference type="EMBL" id="KZ821631">
    <property type="protein sequence ID" value="PYH67049.1"/>
    <property type="molecule type" value="Genomic_DNA"/>
</dbReference>
<gene>
    <name evidence="9" type="ORF">BO88DRAFT_489418</name>
</gene>
<dbReference type="PRINTS" id="PR00043">
    <property type="entry name" value="LEUZIPPRJUN"/>
</dbReference>
<evidence type="ECO:0000256" key="1">
    <source>
        <dbReference type="ARBA" id="ARBA00004123"/>
    </source>
</evidence>
<evidence type="ECO:0000256" key="7">
    <source>
        <dbReference type="SAM" id="MobiDB-lite"/>
    </source>
</evidence>
<feature type="coiled-coil region" evidence="6">
    <location>
        <begin position="257"/>
        <end position="291"/>
    </location>
</feature>
<evidence type="ECO:0000313" key="10">
    <source>
        <dbReference type="Proteomes" id="UP000248405"/>
    </source>
</evidence>
<feature type="region of interest" description="Disordered" evidence="7">
    <location>
        <begin position="75"/>
        <end position="229"/>
    </location>
</feature>
<dbReference type="CDD" id="cd14687">
    <property type="entry name" value="bZIP_ATF2"/>
    <property type="match status" value="1"/>
</dbReference>
<dbReference type="GO" id="GO:0003677">
    <property type="term" value="F:DNA binding"/>
    <property type="evidence" value="ECO:0007669"/>
    <property type="project" value="UniProtKB-KW"/>
</dbReference>
<protein>
    <recommendedName>
        <fullName evidence="8">BZIP domain-containing protein</fullName>
    </recommendedName>
</protein>
<feature type="compositionally biased region" description="Low complexity" evidence="7">
    <location>
        <begin position="183"/>
        <end position="206"/>
    </location>
</feature>
<dbReference type="AlphaFoldDB" id="A0A319B3G2"/>
<dbReference type="PANTHER" id="PTHR19304">
    <property type="entry name" value="CYCLIC-AMP RESPONSE ELEMENT BINDING PROTEIN"/>
    <property type="match status" value="1"/>
</dbReference>
<evidence type="ECO:0000256" key="2">
    <source>
        <dbReference type="ARBA" id="ARBA00023015"/>
    </source>
</evidence>
<keyword evidence="3" id="KW-0238">DNA-binding</keyword>
<dbReference type="InterPro" id="IPR004827">
    <property type="entry name" value="bZIP"/>
</dbReference>
<feature type="compositionally biased region" description="Polar residues" evidence="7">
    <location>
        <begin position="134"/>
        <end position="145"/>
    </location>
</feature>
<keyword evidence="2" id="KW-0805">Transcription regulation</keyword>
<feature type="domain" description="BZIP" evidence="8">
    <location>
        <begin position="232"/>
        <end position="295"/>
    </location>
</feature>
<sequence>MRRKGNHIKILWVPASEDNKLLGLAKEQTKAATHEDAIPQAQVSRMKSTTLSLEQSQAVTTKALPEDVERHIKRVDAAFPGKHTRQLSNSTNTNSTTTNSTTTNSTTTTTNKPSWTPSSSPTSSPRTNQTPRTCASTLTSTSHQKTPLLDGSTIPPASHHPFAASPPSYPVPMHELTSRGTISDYSQRSYGSISSASSADSAGSYSHATRRPSDLLAQHPCSYPPDRETVEQQKRERFLERSRVAANKCRRKKKKHMRQLKSKCMDVTQANTRLESEVSQLRSQILELKNELLQHSGLSTPSASVVSTGASESDMVLSGGVSRRAESVASLWEANSEKVEEAAFGFKDMVVLPAAAAGGSKVGEGKQEDADADADAEPVKMTEGP</sequence>
<proteinExistence type="predicted"/>
<dbReference type="GO" id="GO:0005634">
    <property type="term" value="C:nucleus"/>
    <property type="evidence" value="ECO:0007669"/>
    <property type="project" value="UniProtKB-SubCell"/>
</dbReference>
<evidence type="ECO:0000313" key="9">
    <source>
        <dbReference type="EMBL" id="PYH67049.1"/>
    </source>
</evidence>
<dbReference type="PROSITE" id="PS50217">
    <property type="entry name" value="BZIP"/>
    <property type="match status" value="1"/>
</dbReference>
<reference evidence="9" key="1">
    <citation type="submission" date="2016-12" db="EMBL/GenBank/DDBJ databases">
        <title>The genomes of Aspergillus section Nigri reveals drivers in fungal speciation.</title>
        <authorList>
            <consortium name="DOE Joint Genome Institute"/>
            <person name="Vesth T.C."/>
            <person name="Nybo J."/>
            <person name="Theobald S."/>
            <person name="Brandl J."/>
            <person name="Frisvad J.C."/>
            <person name="Nielsen K.F."/>
            <person name="Lyhne E.K."/>
            <person name="Kogle M.E."/>
            <person name="Kuo A."/>
            <person name="Riley R."/>
            <person name="Clum A."/>
            <person name="Nolan M."/>
            <person name="Lipzen A."/>
            <person name="Salamov A."/>
            <person name="Henrissat B."/>
            <person name="Wiebenga A."/>
            <person name="De Vries R.P."/>
            <person name="Grigoriev I.V."/>
            <person name="Mortensen U.H."/>
            <person name="Andersen M.R."/>
            <person name="Baker S.E."/>
        </authorList>
    </citation>
    <scope>NUCLEOTIDE SEQUENCE [LARGE SCALE GENOMIC DNA]</scope>
    <source>
        <strain evidence="9">CBS 113365</strain>
    </source>
</reference>
<dbReference type="Gene3D" id="1.20.5.170">
    <property type="match status" value="1"/>
</dbReference>
<dbReference type="Proteomes" id="UP000248405">
    <property type="component" value="Unassembled WGS sequence"/>
</dbReference>
<dbReference type="Pfam" id="PF00170">
    <property type="entry name" value="bZIP_1"/>
    <property type="match status" value="1"/>
</dbReference>
<evidence type="ECO:0000259" key="8">
    <source>
        <dbReference type="PROSITE" id="PS50217"/>
    </source>
</evidence>
<evidence type="ECO:0000256" key="3">
    <source>
        <dbReference type="ARBA" id="ARBA00023125"/>
    </source>
</evidence>
<evidence type="ECO:0000256" key="4">
    <source>
        <dbReference type="ARBA" id="ARBA00023163"/>
    </source>
</evidence>
<accession>A0A319B3G2</accession>
<feature type="compositionally biased region" description="Low complexity" evidence="7">
    <location>
        <begin position="155"/>
        <end position="166"/>
    </location>
</feature>
<keyword evidence="10" id="KW-1185">Reference proteome</keyword>
<dbReference type="GeneID" id="37217291"/>
<name>A0A319B3G2_ASPVC</name>
<dbReference type="GO" id="GO:0003700">
    <property type="term" value="F:DNA-binding transcription factor activity"/>
    <property type="evidence" value="ECO:0007669"/>
    <property type="project" value="InterPro"/>
</dbReference>
<dbReference type="OrthoDB" id="295274at2759"/>
<keyword evidence="6" id="KW-0175">Coiled coil</keyword>
<dbReference type="SMART" id="SM00338">
    <property type="entry name" value="BRLZ"/>
    <property type="match status" value="1"/>
</dbReference>
<keyword evidence="4" id="KW-0804">Transcription</keyword>
<organism evidence="9 10">
    <name type="scientific">Aspergillus vadensis (strain CBS 113365 / IMI 142717 / IBT 24658)</name>
    <dbReference type="NCBI Taxonomy" id="1448311"/>
    <lineage>
        <taxon>Eukaryota</taxon>
        <taxon>Fungi</taxon>
        <taxon>Dikarya</taxon>
        <taxon>Ascomycota</taxon>
        <taxon>Pezizomycotina</taxon>
        <taxon>Eurotiomycetes</taxon>
        <taxon>Eurotiomycetidae</taxon>
        <taxon>Eurotiales</taxon>
        <taxon>Aspergillaceae</taxon>
        <taxon>Aspergillus</taxon>
        <taxon>Aspergillus subgen. Circumdati</taxon>
    </lineage>
</organism>
<evidence type="ECO:0000256" key="6">
    <source>
        <dbReference type="SAM" id="Coils"/>
    </source>
</evidence>
<dbReference type="InterPro" id="IPR002112">
    <property type="entry name" value="Leuzip_Jun"/>
</dbReference>
<feature type="compositionally biased region" description="Low complexity" evidence="7">
    <location>
        <begin position="88"/>
        <end position="133"/>
    </location>
</feature>
<evidence type="ECO:0000256" key="5">
    <source>
        <dbReference type="ARBA" id="ARBA00023242"/>
    </source>
</evidence>
<keyword evidence="5" id="KW-0539">Nucleus</keyword>
<dbReference type="RefSeq" id="XP_025560843.1">
    <property type="nucleotide sequence ID" value="XM_025712699.1"/>
</dbReference>
<dbReference type="InterPro" id="IPR051027">
    <property type="entry name" value="bZIP_transcription_factors"/>
</dbReference>
<dbReference type="InterPro" id="IPR046347">
    <property type="entry name" value="bZIP_sf"/>
</dbReference>